<dbReference type="GO" id="GO:0005524">
    <property type="term" value="F:ATP binding"/>
    <property type="evidence" value="ECO:0007669"/>
    <property type="project" value="InterPro"/>
</dbReference>
<feature type="transmembrane region" description="Helical" evidence="4">
    <location>
        <begin position="20"/>
        <end position="45"/>
    </location>
</feature>
<dbReference type="RefSeq" id="WP_011008261.1">
    <property type="nucleotide sequence ID" value="NC_003364.1"/>
</dbReference>
<dbReference type="InterPro" id="IPR036640">
    <property type="entry name" value="ABC1_TM_sf"/>
</dbReference>
<dbReference type="eggNOG" id="arCOG02841">
    <property type="taxonomic scope" value="Archaea"/>
</dbReference>
<name>Q8ZWB2_PYRAE</name>
<dbReference type="PROSITE" id="PS50929">
    <property type="entry name" value="ABC_TM1F"/>
    <property type="match status" value="1"/>
</dbReference>
<dbReference type="GO" id="GO:0016020">
    <property type="term" value="C:membrane"/>
    <property type="evidence" value="ECO:0007669"/>
    <property type="project" value="InterPro"/>
</dbReference>
<dbReference type="HOGENOM" id="CLU_1227693_0_0_2"/>
<dbReference type="EnsemblBacteria" id="AAL63790">
    <property type="protein sequence ID" value="AAL63790"/>
    <property type="gene ID" value="PAE1878"/>
</dbReference>
<sequence>MIWLGVELALLVQYVVDRIVAGIVPWGGLLAVVGIASAIPLINFLSEYKANVLLGEVTLDLSHRMVVSAIKSGGGRGEVLSRISGDVLNAAIYLFFPVDVAVVLARLAAQLAASFYISPVLTLTALPLIALYFYVVRRVGPAFLAYAQRERLLYSAWFKRAKEVVDGAHSLYRMGVRELPGVLLKATAEWLSSYKKLQLYSKSLNFGASAIAFAAPHFARLWCFS</sequence>
<proteinExistence type="predicted"/>
<evidence type="ECO:0000256" key="2">
    <source>
        <dbReference type="ARBA" id="ARBA00022989"/>
    </source>
</evidence>
<dbReference type="SUPFAM" id="SSF90123">
    <property type="entry name" value="ABC transporter transmembrane region"/>
    <property type="match status" value="1"/>
</dbReference>
<evidence type="ECO:0000256" key="1">
    <source>
        <dbReference type="ARBA" id="ARBA00022692"/>
    </source>
</evidence>
<dbReference type="GeneID" id="68225670"/>
<dbReference type="GO" id="GO:0140359">
    <property type="term" value="F:ABC-type transporter activity"/>
    <property type="evidence" value="ECO:0007669"/>
    <property type="project" value="InterPro"/>
</dbReference>
<dbReference type="AlphaFoldDB" id="Q8ZWB2"/>
<dbReference type="PATRIC" id="fig|178306.9.peg.1390"/>
<dbReference type="Proteomes" id="UP000002439">
    <property type="component" value="Chromosome"/>
</dbReference>
<dbReference type="Gene3D" id="1.20.1560.10">
    <property type="entry name" value="ABC transporter type 1, transmembrane domain"/>
    <property type="match status" value="1"/>
</dbReference>
<organism evidence="6 7">
    <name type="scientific">Pyrobaculum aerophilum (strain ATCC 51768 / DSM 7523 / JCM 9630 / CIP 104966 / NBRC 100827 / IM2)</name>
    <dbReference type="NCBI Taxonomy" id="178306"/>
    <lineage>
        <taxon>Archaea</taxon>
        <taxon>Thermoproteota</taxon>
        <taxon>Thermoprotei</taxon>
        <taxon>Thermoproteales</taxon>
        <taxon>Thermoproteaceae</taxon>
        <taxon>Pyrobaculum</taxon>
    </lineage>
</organism>
<feature type="transmembrane region" description="Helical" evidence="4">
    <location>
        <begin position="115"/>
        <end position="135"/>
    </location>
</feature>
<reference evidence="6 7" key="1">
    <citation type="journal article" date="2002" name="Proc. Natl. Acad. Sci. U.S.A.">
        <title>Genome sequence of the hyperthermophilic crenarchaeon Pyrobaculum aerophilum.</title>
        <authorList>
            <person name="Fitz-Gibbon S.T."/>
            <person name="Ladner H."/>
            <person name="Kim U.J."/>
            <person name="Stetter K.O."/>
            <person name="Simon M.I."/>
            <person name="Miller J.H."/>
        </authorList>
    </citation>
    <scope>NUCLEOTIDE SEQUENCE [LARGE SCALE GENOMIC DNA]</scope>
    <source>
        <strain evidence="7">ATCC 51768 / DSM 7523 / JCM 9630 / CIP 104966 / NBRC 100827 / IM2</strain>
    </source>
</reference>
<evidence type="ECO:0000313" key="6">
    <source>
        <dbReference type="EMBL" id="AAL63790.1"/>
    </source>
</evidence>
<evidence type="ECO:0000259" key="5">
    <source>
        <dbReference type="PROSITE" id="PS50929"/>
    </source>
</evidence>
<keyword evidence="2 4" id="KW-1133">Transmembrane helix</keyword>
<dbReference type="STRING" id="178306.PAE1878"/>
<keyword evidence="7" id="KW-1185">Reference proteome</keyword>
<keyword evidence="3 4" id="KW-0472">Membrane</keyword>
<protein>
    <submittedName>
        <fullName evidence="6">ATP binding protein, degenerate</fullName>
    </submittedName>
</protein>
<dbReference type="InParanoid" id="Q8ZWB2"/>
<feature type="transmembrane region" description="Helical" evidence="4">
    <location>
        <begin position="90"/>
        <end position="109"/>
    </location>
</feature>
<dbReference type="InterPro" id="IPR011527">
    <property type="entry name" value="ABC1_TM_dom"/>
</dbReference>
<gene>
    <name evidence="6" type="ordered locus">PAE1878</name>
</gene>
<dbReference type="KEGG" id="pai:PAE1878"/>
<keyword evidence="1 4" id="KW-0812">Transmembrane</keyword>
<evidence type="ECO:0000256" key="3">
    <source>
        <dbReference type="ARBA" id="ARBA00023136"/>
    </source>
</evidence>
<accession>Q8ZWB2</accession>
<dbReference type="EMBL" id="AE009441">
    <property type="protein sequence ID" value="AAL63790.1"/>
    <property type="molecule type" value="Genomic_DNA"/>
</dbReference>
<feature type="domain" description="ABC transmembrane type-1" evidence="5">
    <location>
        <begin position="1"/>
        <end position="168"/>
    </location>
</feature>
<evidence type="ECO:0000256" key="4">
    <source>
        <dbReference type="SAM" id="Phobius"/>
    </source>
</evidence>
<evidence type="ECO:0000313" key="7">
    <source>
        <dbReference type="Proteomes" id="UP000002439"/>
    </source>
</evidence>